<feature type="chain" id="PRO_5001724033" description="Protein Wnt" evidence="11">
    <location>
        <begin position="19"/>
        <end position="419"/>
    </location>
</feature>
<keyword evidence="8" id="KW-0449">Lipoprotein</keyword>
<gene>
    <name evidence="12" type="primary">WntG</name>
</gene>
<evidence type="ECO:0000256" key="8">
    <source>
        <dbReference type="ARBA" id="ARBA00023288"/>
    </source>
</evidence>
<keyword evidence="3 9" id="KW-0217">Developmental protein</keyword>
<accession>A0A077SQU8</accession>
<feature type="region of interest" description="Disordered" evidence="10">
    <location>
        <begin position="160"/>
        <end position="181"/>
    </location>
</feature>
<dbReference type="Gene3D" id="3.30.2460.20">
    <property type="match status" value="1"/>
</dbReference>
<dbReference type="PRINTS" id="PR01349">
    <property type="entry name" value="WNTPROTEIN"/>
</dbReference>
<dbReference type="GO" id="GO:0005109">
    <property type="term" value="F:frizzled binding"/>
    <property type="evidence" value="ECO:0007669"/>
    <property type="project" value="TreeGrafter"/>
</dbReference>
<evidence type="ECO:0000256" key="9">
    <source>
        <dbReference type="RuleBase" id="RU003500"/>
    </source>
</evidence>
<dbReference type="InterPro" id="IPR043158">
    <property type="entry name" value="Wnt_C"/>
</dbReference>
<sequence length="419" mass="46271">MANVGFTWIAAILVLACARRSEQSVWMTGISISSKTLDPLEGALQKTCSSIAGLTHRQRMFCLTRSELMDPIDQGANLGRLECSRRMSKKRWNCPSDDSVLLKAALVKGYRESAFLQAIQSSGVVQAVARVCSSGKAEKHCGCDSSFKQYGREQHEKFQQRSSRIRAEAESSSPGGSGEVNLDLDGDIINSVPLTEDDQSWVWGGCGDNWEAGMRFAAEFLDTGAVLNRSKVDKHGGMFGKSPLVNRMALHNNKAGRLAVKRLLDIRCRCMGLSGSCSEKVCWRVLPSIQRVGDRLQKKFTAAVKVRMAPRSRTGLAMVMDAAIGEESRDVKPPSKDLVFSETSPSFCIHDQLKASPGTTGRKCKPLSPGDDSCQHLCCGRGYTTERKRVEERCRCRFHWCCRVTCDRCVSVQEIHTCN</sequence>
<dbReference type="GO" id="GO:0060070">
    <property type="term" value="P:canonical Wnt signaling pathway"/>
    <property type="evidence" value="ECO:0007669"/>
    <property type="project" value="TreeGrafter"/>
</dbReference>
<evidence type="ECO:0000256" key="3">
    <source>
        <dbReference type="ARBA" id="ARBA00022473"/>
    </source>
</evidence>
<keyword evidence="11" id="KW-0732">Signal</keyword>
<comment type="subcellular location">
    <subcellularLocation>
        <location evidence="1 9">Secreted</location>
        <location evidence="1 9">Extracellular space</location>
        <location evidence="1 9">Extracellular matrix</location>
    </subcellularLocation>
</comment>
<evidence type="ECO:0000256" key="11">
    <source>
        <dbReference type="SAM" id="SignalP"/>
    </source>
</evidence>
<reference evidence="12" key="1">
    <citation type="journal article" date="2014" name="Nat. Commun.">
        <title>Developmental gene expression provides clues to relationships between sponge and eumetazoan body plans.</title>
        <authorList>
            <person name="Leininger S."/>
            <person name="Adamski M."/>
            <person name="Bergum B."/>
            <person name="Guder C."/>
            <person name="Liu J."/>
            <person name="Laplante M."/>
            <person name="Brate J."/>
            <person name="Hoffmann F."/>
            <person name="Fortunato S."/>
            <person name="Jordal S."/>
            <person name="Rapp H.T."/>
            <person name="Adamska M."/>
        </authorList>
    </citation>
    <scope>NUCLEOTIDE SEQUENCE</scope>
</reference>
<feature type="signal peptide" evidence="11">
    <location>
        <begin position="1"/>
        <end position="18"/>
    </location>
</feature>
<evidence type="ECO:0000256" key="2">
    <source>
        <dbReference type="ARBA" id="ARBA00005683"/>
    </source>
</evidence>
<organism evidence="12">
    <name type="scientific">Sycon ciliatum</name>
    <dbReference type="NCBI Taxonomy" id="27933"/>
    <lineage>
        <taxon>Eukaryota</taxon>
        <taxon>Metazoa</taxon>
        <taxon>Porifera</taxon>
        <taxon>Calcarea</taxon>
        <taxon>Calcaronea</taxon>
        <taxon>Leucosolenida</taxon>
        <taxon>Sycettidae</taxon>
        <taxon>Sycon</taxon>
    </lineage>
</organism>
<comment type="similarity">
    <text evidence="2 9">Belongs to the Wnt family.</text>
</comment>
<feature type="compositionally biased region" description="Basic and acidic residues" evidence="10">
    <location>
        <begin position="160"/>
        <end position="169"/>
    </location>
</feature>
<dbReference type="FunFam" id="3.30.2460.20:FF:000001">
    <property type="entry name" value="Wnt homolog"/>
    <property type="match status" value="1"/>
</dbReference>
<dbReference type="PANTHER" id="PTHR12027">
    <property type="entry name" value="WNT RELATED"/>
    <property type="match status" value="1"/>
</dbReference>
<keyword evidence="7" id="KW-1015">Disulfide bond</keyword>
<dbReference type="InterPro" id="IPR005817">
    <property type="entry name" value="Wnt"/>
</dbReference>
<evidence type="ECO:0000256" key="5">
    <source>
        <dbReference type="ARBA" id="ARBA00022530"/>
    </source>
</evidence>
<evidence type="ECO:0000256" key="7">
    <source>
        <dbReference type="ARBA" id="ARBA00023157"/>
    </source>
</evidence>
<evidence type="ECO:0000256" key="4">
    <source>
        <dbReference type="ARBA" id="ARBA00022525"/>
    </source>
</evidence>
<keyword evidence="6 9" id="KW-0879">Wnt signaling pathway</keyword>
<name>A0A077SQU8_9METZ</name>
<dbReference type="EMBL" id="HG973355">
    <property type="protein sequence ID" value="CDO67894.1"/>
    <property type="molecule type" value="mRNA"/>
</dbReference>
<dbReference type="CDD" id="cd13113">
    <property type="entry name" value="Wnt"/>
    <property type="match status" value="1"/>
</dbReference>
<dbReference type="GO" id="GO:0005615">
    <property type="term" value="C:extracellular space"/>
    <property type="evidence" value="ECO:0007669"/>
    <property type="project" value="TreeGrafter"/>
</dbReference>
<dbReference type="GO" id="GO:0045165">
    <property type="term" value="P:cell fate commitment"/>
    <property type="evidence" value="ECO:0007669"/>
    <property type="project" value="TreeGrafter"/>
</dbReference>
<protein>
    <recommendedName>
        <fullName evidence="9">Protein Wnt</fullName>
    </recommendedName>
</protein>
<evidence type="ECO:0000256" key="10">
    <source>
        <dbReference type="SAM" id="MobiDB-lite"/>
    </source>
</evidence>
<dbReference type="SMR" id="A0A077SQU8"/>
<keyword evidence="5" id="KW-0272">Extracellular matrix</keyword>
<dbReference type="GO" id="GO:0005125">
    <property type="term" value="F:cytokine activity"/>
    <property type="evidence" value="ECO:0007669"/>
    <property type="project" value="TreeGrafter"/>
</dbReference>
<comment type="function">
    <text evidence="9">Ligand for members of the frizzled family of seven transmembrane receptors.</text>
</comment>
<proteinExistence type="evidence at transcript level"/>
<keyword evidence="4" id="KW-0964">Secreted</keyword>
<evidence type="ECO:0000256" key="6">
    <source>
        <dbReference type="ARBA" id="ARBA00022687"/>
    </source>
</evidence>
<dbReference type="SMART" id="SM00097">
    <property type="entry name" value="WNT1"/>
    <property type="match status" value="1"/>
</dbReference>
<dbReference type="PANTHER" id="PTHR12027:SF97">
    <property type="entry name" value="PROTEIN WNT-4"/>
    <property type="match status" value="1"/>
</dbReference>
<dbReference type="AlphaFoldDB" id="A0A077SQU8"/>
<dbReference type="Pfam" id="PF00110">
    <property type="entry name" value="wnt"/>
    <property type="match status" value="1"/>
</dbReference>
<evidence type="ECO:0000313" key="12">
    <source>
        <dbReference type="EMBL" id="CDO67894.1"/>
    </source>
</evidence>
<evidence type="ECO:0000256" key="1">
    <source>
        <dbReference type="ARBA" id="ARBA00004498"/>
    </source>
</evidence>